<evidence type="ECO:0000313" key="1">
    <source>
        <dbReference type="EMBL" id="MBB4700121.1"/>
    </source>
</evidence>
<dbReference type="GO" id="GO:0000287">
    <property type="term" value="F:magnesium ion binding"/>
    <property type="evidence" value="ECO:0007669"/>
    <property type="project" value="InterPro"/>
</dbReference>
<comment type="caution">
    <text evidence="1">The sequence shown here is derived from an EMBL/GenBank/DDBJ whole genome shotgun (WGS) entry which is preliminary data.</text>
</comment>
<name>A0A7W7GAL2_9ACTN</name>
<dbReference type="AlphaFoldDB" id="A0A7W7GAL2"/>
<evidence type="ECO:0000313" key="2">
    <source>
        <dbReference type="Proteomes" id="UP000542210"/>
    </source>
</evidence>
<gene>
    <name evidence="1" type="ORF">BJ982_001665</name>
</gene>
<protein>
    <submittedName>
        <fullName evidence="1">Uncharacterized protein</fullName>
    </submittedName>
</protein>
<dbReference type="GO" id="GO:0006281">
    <property type="term" value="P:DNA repair"/>
    <property type="evidence" value="ECO:0007669"/>
    <property type="project" value="InterPro"/>
</dbReference>
<accession>A0A7W7GAL2</accession>
<dbReference type="InterPro" id="IPR036614">
    <property type="entry name" value="RusA-like_sf"/>
</dbReference>
<reference evidence="1 2" key="1">
    <citation type="submission" date="2020-08" db="EMBL/GenBank/DDBJ databases">
        <title>Sequencing the genomes of 1000 actinobacteria strains.</title>
        <authorList>
            <person name="Klenk H.-P."/>
        </authorList>
    </citation>
    <scope>NUCLEOTIDE SEQUENCE [LARGE SCALE GENOMIC DNA]</scope>
    <source>
        <strain evidence="1 2">DSM 45784</strain>
    </source>
</reference>
<keyword evidence="2" id="KW-1185">Reference proteome</keyword>
<dbReference type="GO" id="GO:0006310">
    <property type="term" value="P:DNA recombination"/>
    <property type="evidence" value="ECO:0007669"/>
    <property type="project" value="InterPro"/>
</dbReference>
<dbReference type="RefSeq" id="WP_184878051.1">
    <property type="nucleotide sequence ID" value="NZ_BOOV01000009.1"/>
</dbReference>
<dbReference type="Proteomes" id="UP000542210">
    <property type="component" value="Unassembled WGS sequence"/>
</dbReference>
<proteinExistence type="predicted"/>
<dbReference type="EMBL" id="JACHND010000001">
    <property type="protein sequence ID" value="MBB4700121.1"/>
    <property type="molecule type" value="Genomic_DNA"/>
</dbReference>
<dbReference type="SUPFAM" id="SSF103084">
    <property type="entry name" value="Holliday junction resolvase RusA"/>
    <property type="match status" value="1"/>
</dbReference>
<organism evidence="1 2">
    <name type="scientific">Sphaerisporangium siamense</name>
    <dbReference type="NCBI Taxonomy" id="795645"/>
    <lineage>
        <taxon>Bacteria</taxon>
        <taxon>Bacillati</taxon>
        <taxon>Actinomycetota</taxon>
        <taxon>Actinomycetes</taxon>
        <taxon>Streptosporangiales</taxon>
        <taxon>Streptosporangiaceae</taxon>
        <taxon>Sphaerisporangium</taxon>
    </lineage>
</organism>
<sequence>MNVPEPSQGRTWTVVLPAGLGLLNANDRLHHHVKARLTAALRLAGRQAALAAEVPAIERAHIIGRYCPPDRRRRDVGNLYPSFKAAIDGLVDAGVLPDDDDEHLIGPDMRLGPVVACGRLELVVTELAAPGRP</sequence>
<dbReference type="Gene3D" id="3.30.1330.70">
    <property type="entry name" value="Holliday junction resolvase RusA"/>
    <property type="match status" value="1"/>
</dbReference>